<organism evidence="4">
    <name type="scientific">Philothamnus irregularis</name>
    <name type="common">brown tree snake</name>
    <dbReference type="NCBI Taxonomy" id="1899461"/>
    <lineage>
        <taxon>Eukaryota</taxon>
        <taxon>Metazoa</taxon>
        <taxon>Chordata</taxon>
        <taxon>Craniata</taxon>
        <taxon>Vertebrata</taxon>
        <taxon>Euteleostomi</taxon>
        <taxon>Lepidosauria</taxon>
        <taxon>Squamata</taxon>
        <taxon>Bifurcata</taxon>
        <taxon>Unidentata</taxon>
        <taxon>Episquamata</taxon>
        <taxon>Toxicofera</taxon>
        <taxon>Serpentes</taxon>
        <taxon>Colubroidea</taxon>
        <taxon>Colubridae</taxon>
        <taxon>Colubrinae</taxon>
        <taxon>Philothamnus</taxon>
    </lineage>
</organism>
<dbReference type="PANTHER" id="PTHR44279:SF5">
    <property type="entry name" value="HYDROXYSTEROID 11-BETA-DEHYDROGENASE 1-LIKE PROTEIN B"/>
    <property type="match status" value="1"/>
</dbReference>
<feature type="chain" id="PRO_5002123881" evidence="3">
    <location>
        <begin position="27"/>
        <end position="289"/>
    </location>
</feature>
<dbReference type="PRINTS" id="PR00081">
    <property type="entry name" value="GDHRDH"/>
</dbReference>
<proteinExistence type="inferred from homology"/>
<dbReference type="InterPro" id="IPR002347">
    <property type="entry name" value="SDR_fam"/>
</dbReference>
<reference evidence="4" key="1">
    <citation type="journal article" date="2014" name="BMC Genomics">
        <title>RNA-seq and high-definition mass spectrometry reveal the complex and divergent venoms of two rear-fanged colubrid snakes.</title>
        <authorList>
            <person name="McGivern J.J."/>
            <person name="Wray K.P."/>
            <person name="Margres M.J."/>
            <person name="Couch M.E."/>
            <person name="Mackessy S.P."/>
            <person name="Rokyta D.R."/>
        </authorList>
    </citation>
    <scope>NUCLEOTIDE SEQUENCE</scope>
    <source>
        <tissue evidence="4">Venom gland</tissue>
    </source>
</reference>
<name>A0A0B8RQH5_9SAUR</name>
<dbReference type="InterPro" id="IPR036291">
    <property type="entry name" value="NAD(P)-bd_dom_sf"/>
</dbReference>
<evidence type="ECO:0000256" key="3">
    <source>
        <dbReference type="SAM" id="SignalP"/>
    </source>
</evidence>
<dbReference type="GO" id="GO:0016491">
    <property type="term" value="F:oxidoreductase activity"/>
    <property type="evidence" value="ECO:0007669"/>
    <property type="project" value="UniProtKB-KW"/>
</dbReference>
<dbReference type="InterPro" id="IPR051253">
    <property type="entry name" value="11-beta-HSD"/>
</dbReference>
<dbReference type="Gene3D" id="3.40.50.720">
    <property type="entry name" value="NAD(P)-binding Rossmann-like Domain"/>
    <property type="match status" value="1"/>
</dbReference>
<keyword evidence="3" id="KW-0732">Signal</keyword>
<feature type="signal peptide" evidence="3">
    <location>
        <begin position="1"/>
        <end position="26"/>
    </location>
</feature>
<dbReference type="Pfam" id="PF00106">
    <property type="entry name" value="adh_short"/>
    <property type="match status" value="1"/>
</dbReference>
<evidence type="ECO:0000256" key="2">
    <source>
        <dbReference type="ARBA" id="ARBA00023002"/>
    </source>
</evidence>
<dbReference type="PROSITE" id="PS00061">
    <property type="entry name" value="ADH_SHORT"/>
    <property type="match status" value="1"/>
</dbReference>
<accession>A0A0B8RQH5</accession>
<dbReference type="PANTHER" id="PTHR44279">
    <property type="entry name" value="HYDROXYSTEROID (11-BETA) DEHYDROGENASE 1-LIKE B-RELATED"/>
    <property type="match status" value="1"/>
</dbReference>
<evidence type="ECO:0000313" key="4">
    <source>
        <dbReference type="EMBL" id="JAG67694.1"/>
    </source>
</evidence>
<protein>
    <submittedName>
        <fullName evidence="4">Hydroxysteroid 11-beta-dehydrogenase 1-like protein A-like</fullName>
    </submittedName>
</protein>
<dbReference type="EMBL" id="GBSH01001332">
    <property type="protein sequence ID" value="JAG67694.1"/>
    <property type="molecule type" value="Transcribed_RNA"/>
</dbReference>
<dbReference type="AlphaFoldDB" id="A0A0B8RQH5"/>
<comment type="similarity">
    <text evidence="1">Belongs to the short-chain dehydrogenases/reductases (SDR) family.</text>
</comment>
<keyword evidence="2" id="KW-0560">Oxidoreductase</keyword>
<sequence>MALLKIIVPLLIGLAAYYFYPQETFSAEMVRGMRVLVTGSSTGIGEQMAYEFARMGAHLVLTARREEQLRKVVKKCQDLGASSAHYVVADMGNLTAAQEVVEETKAKLGGLDQLVLNHVGGTSFGPFKGAIEPVIKSMTVNFFSYVQLTISAMDLLLESKGNIVVVSSMSGRVPGPFSVCYSAAKFAVEGFFTSLRTELRLRNMDLPITVAVLGYIDTEMAVKAVGNKITQRPSPKEDCARQIVRGGVLRYREVFYPYLALKPTLIYKELLPELLDQVIGYGYRLENIL</sequence>
<dbReference type="InterPro" id="IPR020904">
    <property type="entry name" value="Sc_DH/Rdtase_CS"/>
</dbReference>
<evidence type="ECO:0000256" key="1">
    <source>
        <dbReference type="ARBA" id="ARBA00006484"/>
    </source>
</evidence>
<dbReference type="SUPFAM" id="SSF51735">
    <property type="entry name" value="NAD(P)-binding Rossmann-fold domains"/>
    <property type="match status" value="1"/>
</dbReference>